<sequence length="843" mass="102183">MFESKNMYRLYKIVFNNIFLSNHIFKFVRYENINHNNRVNSMDYFYKTYEIKRELKRSYEFSINELLSKKLYKLFNDLLDHYFKVVQYNKEKHWRFLQSFQLKTREDLISLLTYKKIGFERFLKIYNHFESTFNNNKEIVLLNAAKGGNFKIYQFLFNKTQFNNKNYFKIKDNNGDLKNYYQFDCYNEKRNELENIDCGGNNEIFKIHFDRFYKDDFVIDFNESTRAFILALKIKNFTLLKYLIEYYFQVKTNPKAYMICDTLFTLSLIFSSFELAKIIIENEELKSWYSGNVDLSKNDLIYINGDNSKWFKIKQNRFIKMTFDFDVFIYYLEKGGPIFRVCKIGENLKFINMNHDKFIKYKNLAQSVFNNRYSLGYIPTFNQLKNILLSDRYYPREYLGKIVKHIVQTNDVKYLINLFSRAEFLEYRFYNIQILKIFSLFIEYNNNYFKHHKNSFINGMKSLRLDDIDSIDFILEKLKSFKDKFVLKNLETNLFQESINKPNYLFFNYLLERNPKLLEDKDDYRSLFKIGPSGFNGYQIFKKLCDDPFSVFGWYKLYNTNIKFQRRILKRSFIRNNPIINHYLIDTLNFETTKIYDFNDLYLFQIYLEKLKFSNNNNQRKLFIERFYRNSNTKHTILNYLVLDSEHYRPSKLNSNSALLNYLLNNNQLTKVCFLIENDIDWFIKNNHCFMAIIRYSCKRKDLIFINFILQNSNYNQSFKIKLILNFIFNLIIDLNNIKNNNFNLNDNLFKLFNDINNISFNLSPLNLLNNEINELIIKIKKSNRIEIFNSVLKSPIILKIKNNSILNLLSILNFNFNFNYNNNNNSNNNSNIIDHNNKTIIF</sequence>
<organism evidence="1 2">
    <name type="scientific">Dictyostelium firmibasis</name>
    <dbReference type="NCBI Taxonomy" id="79012"/>
    <lineage>
        <taxon>Eukaryota</taxon>
        <taxon>Amoebozoa</taxon>
        <taxon>Evosea</taxon>
        <taxon>Eumycetozoa</taxon>
        <taxon>Dictyostelia</taxon>
        <taxon>Dictyosteliales</taxon>
        <taxon>Dictyosteliaceae</taxon>
        <taxon>Dictyostelium</taxon>
    </lineage>
</organism>
<dbReference type="PANTHER" id="PTHR42264">
    <property type="entry name" value="EPHRIN_REC_LIKE DOMAIN-CONTAINING PROTEIN"/>
    <property type="match status" value="1"/>
</dbReference>
<name>A0AAN7U6T1_9MYCE</name>
<dbReference type="EMBL" id="JAVFKY010000001">
    <property type="protein sequence ID" value="KAK5583637.1"/>
    <property type="molecule type" value="Genomic_DNA"/>
</dbReference>
<dbReference type="AlphaFoldDB" id="A0AAN7U6T1"/>
<reference evidence="1 2" key="1">
    <citation type="submission" date="2023-11" db="EMBL/GenBank/DDBJ databases">
        <title>Dfirmibasis_genome.</title>
        <authorList>
            <person name="Edelbroek B."/>
            <person name="Kjellin J."/>
            <person name="Jerlstrom-Hultqvist J."/>
            <person name="Soderbom F."/>
        </authorList>
    </citation>
    <scope>NUCLEOTIDE SEQUENCE [LARGE SCALE GENOMIC DNA]</scope>
    <source>
        <strain evidence="1 2">TNS-C-14</strain>
    </source>
</reference>
<protein>
    <submittedName>
        <fullName evidence="1">Uncharacterized protein</fullName>
    </submittedName>
</protein>
<accession>A0AAN7U6T1</accession>
<gene>
    <name evidence="1" type="ORF">RB653_005235</name>
</gene>
<evidence type="ECO:0000313" key="1">
    <source>
        <dbReference type="EMBL" id="KAK5583637.1"/>
    </source>
</evidence>
<keyword evidence="2" id="KW-1185">Reference proteome</keyword>
<comment type="caution">
    <text evidence="1">The sequence shown here is derived from an EMBL/GenBank/DDBJ whole genome shotgun (WGS) entry which is preliminary data.</text>
</comment>
<proteinExistence type="predicted"/>
<evidence type="ECO:0000313" key="2">
    <source>
        <dbReference type="Proteomes" id="UP001344447"/>
    </source>
</evidence>
<dbReference type="Proteomes" id="UP001344447">
    <property type="component" value="Unassembled WGS sequence"/>
</dbReference>